<dbReference type="AlphaFoldDB" id="A0A0J9X632"/>
<protein>
    <submittedName>
        <fullName evidence="1">Uncharacterized protein</fullName>
    </submittedName>
</protein>
<comment type="caution">
    <text evidence="1">The sequence shown here is derived from an EMBL/GenBank/DDBJ whole genome shotgun (WGS) entry which is preliminary data.</text>
</comment>
<evidence type="ECO:0000313" key="1">
    <source>
        <dbReference type="EMBL" id="CDO52913.1"/>
    </source>
</evidence>
<evidence type="ECO:0000313" key="2">
    <source>
        <dbReference type="Proteomes" id="UP000242525"/>
    </source>
</evidence>
<keyword evidence="2" id="KW-1185">Reference proteome</keyword>
<accession>A0A0J9X632</accession>
<proteinExistence type="predicted"/>
<sequence length="127" mass="14886">MSQINHQSQMSAICRASISKYSFNHNDIPSPNGLVLDPLDTNEWFHVQNRSMAIRLYSNYQHQNDFQIAVGGYGKTNKWNKVRFLKLLPNDTNKYGRNMLMLKSYTKIFQIFALQNPLPFMLLPNFR</sequence>
<organism evidence="1 2">
    <name type="scientific">Geotrichum candidum</name>
    <name type="common">Oospora lactis</name>
    <name type="synonym">Dipodascus geotrichum</name>
    <dbReference type="NCBI Taxonomy" id="1173061"/>
    <lineage>
        <taxon>Eukaryota</taxon>
        <taxon>Fungi</taxon>
        <taxon>Dikarya</taxon>
        <taxon>Ascomycota</taxon>
        <taxon>Saccharomycotina</taxon>
        <taxon>Dipodascomycetes</taxon>
        <taxon>Dipodascales</taxon>
        <taxon>Dipodascaceae</taxon>
        <taxon>Geotrichum</taxon>
    </lineage>
</organism>
<reference evidence="1" key="1">
    <citation type="submission" date="2014-03" db="EMBL/GenBank/DDBJ databases">
        <authorList>
            <person name="Casaregola S."/>
        </authorList>
    </citation>
    <scope>NUCLEOTIDE SEQUENCE [LARGE SCALE GENOMIC DNA]</scope>
    <source>
        <strain evidence="1">CLIB 918</strain>
    </source>
</reference>
<dbReference type="EMBL" id="CCBN010000004">
    <property type="protein sequence ID" value="CDO52913.1"/>
    <property type="molecule type" value="Genomic_DNA"/>
</dbReference>
<gene>
    <name evidence="1" type="ORF">BN980_GECA04s01495g</name>
</gene>
<dbReference type="Proteomes" id="UP000242525">
    <property type="component" value="Unassembled WGS sequence"/>
</dbReference>
<name>A0A0J9X632_GEOCN</name>